<feature type="transmembrane region" description="Helical" evidence="1">
    <location>
        <begin position="97"/>
        <end position="119"/>
    </location>
</feature>
<dbReference type="Pfam" id="PF11457">
    <property type="entry name" value="DUF3021"/>
    <property type="match status" value="1"/>
</dbReference>
<dbReference type="AlphaFoldDB" id="A0AAU8A9U2"/>
<gene>
    <name evidence="2" type="ORF">PUP29_03420</name>
</gene>
<feature type="transmembrane region" description="Helical" evidence="1">
    <location>
        <begin position="7"/>
        <end position="32"/>
    </location>
</feature>
<keyword evidence="1" id="KW-0472">Membrane</keyword>
<dbReference type="RefSeq" id="WP_079547211.1">
    <property type="nucleotide sequence ID" value="NZ_CP117826.1"/>
</dbReference>
<dbReference type="InterPro" id="IPR021560">
    <property type="entry name" value="DUF3021"/>
</dbReference>
<evidence type="ECO:0000313" key="2">
    <source>
        <dbReference type="EMBL" id="XCC62978.1"/>
    </source>
</evidence>
<dbReference type="EMBL" id="CP117826">
    <property type="protein sequence ID" value="XCC62978.1"/>
    <property type="molecule type" value="Genomic_DNA"/>
</dbReference>
<evidence type="ECO:0000256" key="1">
    <source>
        <dbReference type="SAM" id="Phobius"/>
    </source>
</evidence>
<accession>A0AAU8A9U2</accession>
<reference evidence="2" key="1">
    <citation type="submission" date="2023-02" db="EMBL/GenBank/DDBJ databases">
        <title>Gut commensal Christensenella minuta modulates host metabolism via a new class of secondary bile acids.</title>
        <authorList>
            <person name="Liu C."/>
        </authorList>
    </citation>
    <scope>NUCLEOTIDE SEQUENCE</scope>
    <source>
        <strain evidence="2">CA70</strain>
    </source>
</reference>
<feature type="transmembrane region" description="Helical" evidence="1">
    <location>
        <begin position="72"/>
        <end position="91"/>
    </location>
</feature>
<proteinExistence type="predicted"/>
<feature type="transmembrane region" description="Helical" evidence="1">
    <location>
        <begin position="44"/>
        <end position="60"/>
    </location>
</feature>
<organism evidence="2">
    <name type="scientific">Christensenella massiliensis</name>
    <dbReference type="NCBI Taxonomy" id="1805714"/>
    <lineage>
        <taxon>Bacteria</taxon>
        <taxon>Bacillati</taxon>
        <taxon>Bacillota</taxon>
        <taxon>Clostridia</taxon>
        <taxon>Christensenellales</taxon>
        <taxon>Christensenellaceae</taxon>
        <taxon>Christensenella</taxon>
    </lineage>
</organism>
<protein>
    <submittedName>
        <fullName evidence="2">DUF3021 family protein</fullName>
    </submittedName>
</protein>
<keyword evidence="1" id="KW-1133">Transmembrane helix</keyword>
<sequence length="140" mass="16293">MKKAIRLFVTVLITAFLIALTISTVITCALGWDAVLIVEIRNDLLLALFIACVQLLWVGSDKNNKTYIIRTVIHFAVLMTGCTLLMVWFGWLPLGNWLALYYVTFTALYAVIWLIIWNLNRKKWKVLNRKLEEYKKNIQE</sequence>
<name>A0AAU8A9U2_9FIRM</name>
<keyword evidence="1" id="KW-0812">Transmembrane</keyword>